<feature type="compositionally biased region" description="Low complexity" evidence="6">
    <location>
        <begin position="312"/>
        <end position="327"/>
    </location>
</feature>
<keyword evidence="5" id="KW-0539">Nucleus</keyword>
<dbReference type="InterPro" id="IPR040050">
    <property type="entry name" value="ZNF830-like"/>
</dbReference>
<feature type="compositionally biased region" description="Low complexity" evidence="6">
    <location>
        <begin position="153"/>
        <end position="164"/>
    </location>
</feature>
<keyword evidence="8" id="KW-1185">Reference proteome</keyword>
<feature type="compositionally biased region" description="Basic and acidic residues" evidence="6">
    <location>
        <begin position="54"/>
        <end position="64"/>
    </location>
</feature>
<evidence type="ECO:0000313" key="7">
    <source>
        <dbReference type="EMBL" id="OCF34353.1"/>
    </source>
</evidence>
<gene>
    <name evidence="7" type="ORF">I316_03867</name>
</gene>
<dbReference type="GO" id="GO:0003676">
    <property type="term" value="F:nucleic acid binding"/>
    <property type="evidence" value="ECO:0007669"/>
    <property type="project" value="InterPro"/>
</dbReference>
<evidence type="ECO:0000256" key="4">
    <source>
        <dbReference type="ARBA" id="ARBA00022833"/>
    </source>
</evidence>
<dbReference type="GO" id="GO:0005681">
    <property type="term" value="C:spliceosomal complex"/>
    <property type="evidence" value="ECO:0007669"/>
    <property type="project" value="InterPro"/>
</dbReference>
<keyword evidence="4" id="KW-0862">Zinc</keyword>
<evidence type="ECO:0000256" key="1">
    <source>
        <dbReference type="ARBA" id="ARBA00004123"/>
    </source>
</evidence>
<feature type="region of interest" description="Disordered" evidence="6">
    <location>
        <begin position="49"/>
        <end position="105"/>
    </location>
</feature>
<sequence length="327" mass="34531">MDAKSLLRAKKAEARINHPYAAYNAAGVLRCAICAVPVKQWDAHLLTKQHRTSVSREKAEREKAQAQAAAKAQAQSSKSKRAAEGPASASNGSGVGEESLSKRARISKAENGSSFSSGSALPAGFFSAGNGPLTLHASDDEDEGDDQQEAGPSSTSALTVAAASGPPAPTGDSELDDFLSSLNQDDNANSSAAPLSTAPTTVSAPTTAAGRRKTYKEVIPGQASYEAAPVRIVQDPPSAEGANGQQQEEEAELEESEQERRERLEREEREEIVRRLEEEERAQEDADSRVASLKARMEMIKRRREARGGGSKASSKKASAEVGTNGA</sequence>
<evidence type="ECO:0008006" key="9">
    <source>
        <dbReference type="Google" id="ProtNLM"/>
    </source>
</evidence>
<dbReference type="GO" id="GO:0044773">
    <property type="term" value="P:mitotic DNA damage checkpoint signaling"/>
    <property type="evidence" value="ECO:0007669"/>
    <property type="project" value="TreeGrafter"/>
</dbReference>
<dbReference type="PANTHER" id="PTHR13278">
    <property type="entry name" value="ZINC FINGER PROTEIN 830"/>
    <property type="match status" value="1"/>
</dbReference>
<feature type="compositionally biased region" description="Low complexity" evidence="6">
    <location>
        <begin position="188"/>
        <end position="209"/>
    </location>
</feature>
<comment type="subcellular location">
    <subcellularLocation>
        <location evidence="1">Nucleus</location>
    </subcellularLocation>
</comment>
<reference evidence="7 8" key="1">
    <citation type="submission" date="2013-07" db="EMBL/GenBank/DDBJ databases">
        <title>The Genome Sequence of Cryptococcus heveanensis BCC8398.</title>
        <authorList>
            <consortium name="The Broad Institute Genome Sequencing Platform"/>
            <person name="Cuomo C."/>
            <person name="Litvintseva A."/>
            <person name="Chen Y."/>
            <person name="Heitman J."/>
            <person name="Sun S."/>
            <person name="Springer D."/>
            <person name="Dromer F."/>
            <person name="Young S.K."/>
            <person name="Zeng Q."/>
            <person name="Gargeya S."/>
            <person name="Fitzgerald M."/>
            <person name="Abouelleil A."/>
            <person name="Alvarado L."/>
            <person name="Berlin A.M."/>
            <person name="Chapman S.B."/>
            <person name="Dewar J."/>
            <person name="Goldberg J."/>
            <person name="Griggs A."/>
            <person name="Gujja S."/>
            <person name="Hansen M."/>
            <person name="Howarth C."/>
            <person name="Imamovic A."/>
            <person name="Larimer J."/>
            <person name="McCowan C."/>
            <person name="Murphy C."/>
            <person name="Pearson M."/>
            <person name="Priest M."/>
            <person name="Roberts A."/>
            <person name="Saif S."/>
            <person name="Shea T."/>
            <person name="Sykes S."/>
            <person name="Wortman J."/>
            <person name="Nusbaum C."/>
            <person name="Birren B."/>
        </authorList>
    </citation>
    <scope>NUCLEOTIDE SEQUENCE [LARGE SCALE GENOMIC DNA]</scope>
    <source>
        <strain evidence="7 8">BCC8398</strain>
    </source>
</reference>
<evidence type="ECO:0000256" key="3">
    <source>
        <dbReference type="ARBA" id="ARBA00022771"/>
    </source>
</evidence>
<dbReference type="EMBL" id="KV700125">
    <property type="protein sequence ID" value="OCF34353.1"/>
    <property type="molecule type" value="Genomic_DNA"/>
</dbReference>
<dbReference type="OrthoDB" id="77607at2759"/>
<evidence type="ECO:0000256" key="6">
    <source>
        <dbReference type="SAM" id="MobiDB-lite"/>
    </source>
</evidence>
<dbReference type="GO" id="GO:0033314">
    <property type="term" value="P:mitotic DNA replication checkpoint signaling"/>
    <property type="evidence" value="ECO:0007669"/>
    <property type="project" value="TreeGrafter"/>
</dbReference>
<evidence type="ECO:0000256" key="2">
    <source>
        <dbReference type="ARBA" id="ARBA00022723"/>
    </source>
</evidence>
<feature type="compositionally biased region" description="Basic and acidic residues" evidence="6">
    <location>
        <begin position="258"/>
        <end position="288"/>
    </location>
</feature>
<keyword evidence="2" id="KW-0479">Metal-binding</keyword>
<feature type="region of interest" description="Disordered" evidence="6">
    <location>
        <begin position="131"/>
        <end position="327"/>
    </location>
</feature>
<evidence type="ECO:0000313" key="8">
    <source>
        <dbReference type="Proteomes" id="UP000092666"/>
    </source>
</evidence>
<proteinExistence type="predicted"/>
<dbReference type="AlphaFoldDB" id="A0A1B9GTL2"/>
<evidence type="ECO:0000256" key="5">
    <source>
        <dbReference type="ARBA" id="ARBA00023242"/>
    </source>
</evidence>
<feature type="compositionally biased region" description="Acidic residues" evidence="6">
    <location>
        <begin position="247"/>
        <end position="257"/>
    </location>
</feature>
<name>A0A1B9GTL2_9TREE</name>
<dbReference type="GO" id="GO:0008270">
    <property type="term" value="F:zinc ion binding"/>
    <property type="evidence" value="ECO:0007669"/>
    <property type="project" value="UniProtKB-KW"/>
</dbReference>
<dbReference type="GO" id="GO:0033260">
    <property type="term" value="P:nuclear DNA replication"/>
    <property type="evidence" value="ECO:0007669"/>
    <property type="project" value="TreeGrafter"/>
</dbReference>
<keyword evidence="3" id="KW-0863">Zinc-finger</keyword>
<protein>
    <recommendedName>
        <fullName evidence="9">Zinc finger protein 830</fullName>
    </recommendedName>
</protein>
<feature type="compositionally biased region" description="Low complexity" evidence="6">
    <location>
        <begin position="65"/>
        <end position="77"/>
    </location>
</feature>
<organism evidence="7 8">
    <name type="scientific">Kwoniella heveanensis BCC8398</name>
    <dbReference type="NCBI Taxonomy" id="1296120"/>
    <lineage>
        <taxon>Eukaryota</taxon>
        <taxon>Fungi</taxon>
        <taxon>Dikarya</taxon>
        <taxon>Basidiomycota</taxon>
        <taxon>Agaricomycotina</taxon>
        <taxon>Tremellomycetes</taxon>
        <taxon>Tremellales</taxon>
        <taxon>Cryptococcaceae</taxon>
        <taxon>Kwoniella</taxon>
    </lineage>
</organism>
<reference evidence="8" key="2">
    <citation type="submission" date="2013-12" db="EMBL/GenBank/DDBJ databases">
        <title>Evolution of pathogenesis and genome organization in the Tremellales.</title>
        <authorList>
            <person name="Cuomo C."/>
            <person name="Litvintseva A."/>
            <person name="Heitman J."/>
            <person name="Chen Y."/>
            <person name="Sun S."/>
            <person name="Springer D."/>
            <person name="Dromer F."/>
            <person name="Young S."/>
            <person name="Zeng Q."/>
            <person name="Chapman S."/>
            <person name="Gujja S."/>
            <person name="Saif S."/>
            <person name="Birren B."/>
        </authorList>
    </citation>
    <scope>NUCLEOTIDE SEQUENCE [LARGE SCALE GENOMIC DNA]</scope>
    <source>
        <strain evidence="8">BCC8398</strain>
    </source>
</reference>
<dbReference type="PANTHER" id="PTHR13278:SF0">
    <property type="entry name" value="ZINC FINGER PROTEIN 830"/>
    <property type="match status" value="1"/>
</dbReference>
<dbReference type="Proteomes" id="UP000092666">
    <property type="component" value="Unassembled WGS sequence"/>
</dbReference>
<feature type="compositionally biased region" description="Acidic residues" evidence="6">
    <location>
        <begin position="139"/>
        <end position="148"/>
    </location>
</feature>
<accession>A0A1B9GTL2</accession>
<dbReference type="STRING" id="1296120.A0A1B9GTL2"/>